<proteinExistence type="predicted"/>
<feature type="compositionally biased region" description="Low complexity" evidence="1">
    <location>
        <begin position="110"/>
        <end position="123"/>
    </location>
</feature>
<name>A0A804LRB0_MAIZE</name>
<dbReference type="EnsemblPlants" id="Zm00001eb030590_T001">
    <property type="protein sequence ID" value="Zm00001eb030590_P001"/>
    <property type="gene ID" value="Zm00001eb030590"/>
</dbReference>
<dbReference type="AlphaFoldDB" id="A0A804LRB0"/>
<sequence>MSGWEKVLQAAPELIFFFIPVAPLLSIFLSSSRVDICCGHSSPVAAAQLQKYPAAVRWYLSPQLARSRPSPADAPIPWPKPPGPRSGRPAQFFFQYRASCFPFQPTEAPSSSHGASGSLSHGSLSDRPRSLHGRELSPCYALAAEFLCASSLPAGALKFLCSPELSLPCGYNSCARPSFSARRSSPSPSARRALSAPHGRASCVCCRIPTPAP</sequence>
<protein>
    <submittedName>
        <fullName evidence="3">Uncharacterized protein</fullName>
    </submittedName>
</protein>
<dbReference type="Proteomes" id="UP000007305">
    <property type="component" value="Chromosome 1"/>
</dbReference>
<accession>A0A804LRB0</accession>
<evidence type="ECO:0000313" key="4">
    <source>
        <dbReference type="Proteomes" id="UP000007305"/>
    </source>
</evidence>
<reference evidence="3" key="2">
    <citation type="submission" date="2019-07" db="EMBL/GenBank/DDBJ databases">
        <authorList>
            <person name="Seetharam A."/>
            <person name="Woodhouse M."/>
            <person name="Cannon E."/>
        </authorList>
    </citation>
    <scope>NUCLEOTIDE SEQUENCE [LARGE SCALE GENOMIC DNA]</scope>
    <source>
        <strain evidence="3">cv. B73</strain>
    </source>
</reference>
<reference evidence="3" key="3">
    <citation type="submission" date="2021-05" db="UniProtKB">
        <authorList>
            <consortium name="EnsemblPlants"/>
        </authorList>
    </citation>
    <scope>IDENTIFICATION</scope>
    <source>
        <strain evidence="3">cv. B73</strain>
    </source>
</reference>
<reference evidence="4" key="1">
    <citation type="submission" date="2015-12" db="EMBL/GenBank/DDBJ databases">
        <title>Update maize B73 reference genome by single molecule sequencing technologies.</title>
        <authorList>
            <consortium name="Maize Genome Sequencing Project"/>
            <person name="Ware D."/>
        </authorList>
    </citation>
    <scope>NUCLEOTIDE SEQUENCE [LARGE SCALE GENOMIC DNA]</scope>
    <source>
        <strain evidence="4">cv. B73</strain>
    </source>
</reference>
<evidence type="ECO:0000313" key="3">
    <source>
        <dbReference type="EnsemblPlants" id="Zm00001eb030590_P001"/>
    </source>
</evidence>
<dbReference type="InParanoid" id="A0A804LRB0"/>
<evidence type="ECO:0000256" key="2">
    <source>
        <dbReference type="SAM" id="Phobius"/>
    </source>
</evidence>
<keyword evidence="4" id="KW-1185">Reference proteome</keyword>
<dbReference type="Gramene" id="Zm00001eb030590_T001">
    <property type="protein sequence ID" value="Zm00001eb030590_P001"/>
    <property type="gene ID" value="Zm00001eb030590"/>
</dbReference>
<keyword evidence="2" id="KW-0812">Transmembrane</keyword>
<evidence type="ECO:0000256" key="1">
    <source>
        <dbReference type="SAM" id="MobiDB-lite"/>
    </source>
</evidence>
<organism evidence="3 4">
    <name type="scientific">Zea mays</name>
    <name type="common">Maize</name>
    <dbReference type="NCBI Taxonomy" id="4577"/>
    <lineage>
        <taxon>Eukaryota</taxon>
        <taxon>Viridiplantae</taxon>
        <taxon>Streptophyta</taxon>
        <taxon>Embryophyta</taxon>
        <taxon>Tracheophyta</taxon>
        <taxon>Spermatophyta</taxon>
        <taxon>Magnoliopsida</taxon>
        <taxon>Liliopsida</taxon>
        <taxon>Poales</taxon>
        <taxon>Poaceae</taxon>
        <taxon>PACMAD clade</taxon>
        <taxon>Panicoideae</taxon>
        <taxon>Andropogonodae</taxon>
        <taxon>Andropogoneae</taxon>
        <taxon>Tripsacinae</taxon>
        <taxon>Zea</taxon>
    </lineage>
</organism>
<feature type="transmembrane region" description="Helical" evidence="2">
    <location>
        <begin position="7"/>
        <end position="29"/>
    </location>
</feature>
<keyword evidence="2" id="KW-1133">Transmembrane helix</keyword>
<feature type="region of interest" description="Disordered" evidence="1">
    <location>
        <begin position="105"/>
        <end position="129"/>
    </location>
</feature>
<keyword evidence="2" id="KW-0472">Membrane</keyword>